<dbReference type="PROSITE" id="PS50043">
    <property type="entry name" value="HTH_LUXR_2"/>
    <property type="match status" value="1"/>
</dbReference>
<accession>A0A543HHZ6</accession>
<comment type="caution">
    <text evidence="5">The sequence shown here is derived from an EMBL/GenBank/DDBJ whole genome shotgun (WGS) entry which is preliminary data.</text>
</comment>
<dbReference type="Pfam" id="PF25873">
    <property type="entry name" value="WHD_MalT"/>
    <property type="match status" value="1"/>
</dbReference>
<dbReference type="InterPro" id="IPR027417">
    <property type="entry name" value="P-loop_NTPase"/>
</dbReference>
<feature type="domain" description="HTH luxR-type" evidence="4">
    <location>
        <begin position="804"/>
        <end position="869"/>
    </location>
</feature>
<dbReference type="Pfam" id="PF13191">
    <property type="entry name" value="AAA_16"/>
    <property type="match status" value="1"/>
</dbReference>
<dbReference type="Proteomes" id="UP000316747">
    <property type="component" value="Unassembled WGS sequence"/>
</dbReference>
<dbReference type="InterPro" id="IPR041664">
    <property type="entry name" value="AAA_16"/>
</dbReference>
<keyword evidence="6" id="KW-1185">Reference proteome</keyword>
<dbReference type="Gene3D" id="1.25.40.10">
    <property type="entry name" value="Tetratricopeptide repeat domain"/>
    <property type="match status" value="1"/>
</dbReference>
<dbReference type="Gene3D" id="1.10.10.10">
    <property type="entry name" value="Winged helix-like DNA-binding domain superfamily/Winged helix DNA-binding domain"/>
    <property type="match status" value="1"/>
</dbReference>
<proteinExistence type="predicted"/>
<reference evidence="5 6" key="1">
    <citation type="submission" date="2019-06" db="EMBL/GenBank/DDBJ databases">
        <title>Genome sequencing of plant associated microbes to promote plant fitness in Sorghum bicolor and Oryza sativa.</title>
        <authorList>
            <person name="Coleman-Derr D."/>
        </authorList>
    </citation>
    <scope>NUCLEOTIDE SEQUENCE [LARGE SCALE GENOMIC DNA]</scope>
    <source>
        <strain evidence="5 6">KV-663</strain>
    </source>
</reference>
<dbReference type="EMBL" id="VFPM01000003">
    <property type="protein sequence ID" value="TQM57955.1"/>
    <property type="molecule type" value="Genomic_DNA"/>
</dbReference>
<dbReference type="InterPro" id="IPR059106">
    <property type="entry name" value="WHD_MalT"/>
</dbReference>
<dbReference type="GO" id="GO:0003677">
    <property type="term" value="F:DNA binding"/>
    <property type="evidence" value="ECO:0007669"/>
    <property type="project" value="UniProtKB-KW"/>
</dbReference>
<dbReference type="PANTHER" id="PTHR44688:SF16">
    <property type="entry name" value="DNA-BINDING TRANSCRIPTIONAL ACTIVATOR DEVR_DOSR"/>
    <property type="match status" value="1"/>
</dbReference>
<evidence type="ECO:0000259" key="4">
    <source>
        <dbReference type="PROSITE" id="PS50043"/>
    </source>
</evidence>
<dbReference type="InterPro" id="IPR000792">
    <property type="entry name" value="Tscrpt_reg_LuxR_C"/>
</dbReference>
<protein>
    <submittedName>
        <fullName evidence="5">LuxR family maltose regulon positive regulatory protein</fullName>
    </submittedName>
</protein>
<keyword evidence="2" id="KW-0238">DNA-binding</keyword>
<dbReference type="AlphaFoldDB" id="A0A543HHZ6"/>
<dbReference type="Gene3D" id="3.40.50.300">
    <property type="entry name" value="P-loop containing nucleotide triphosphate hydrolases"/>
    <property type="match status" value="1"/>
</dbReference>
<evidence type="ECO:0000256" key="2">
    <source>
        <dbReference type="ARBA" id="ARBA00023125"/>
    </source>
</evidence>
<gene>
    <name evidence="5" type="ORF">FBY41_3307</name>
</gene>
<dbReference type="SUPFAM" id="SSF48452">
    <property type="entry name" value="TPR-like"/>
    <property type="match status" value="1"/>
</dbReference>
<dbReference type="InterPro" id="IPR036388">
    <property type="entry name" value="WH-like_DNA-bd_sf"/>
</dbReference>
<dbReference type="SUPFAM" id="SSF52540">
    <property type="entry name" value="P-loop containing nucleoside triphosphate hydrolases"/>
    <property type="match status" value="1"/>
</dbReference>
<evidence type="ECO:0000313" key="6">
    <source>
        <dbReference type="Proteomes" id="UP000316747"/>
    </source>
</evidence>
<dbReference type="PRINTS" id="PR00038">
    <property type="entry name" value="HTHLUXR"/>
</dbReference>
<dbReference type="CDD" id="cd06170">
    <property type="entry name" value="LuxR_C_like"/>
    <property type="match status" value="1"/>
</dbReference>
<dbReference type="PANTHER" id="PTHR44688">
    <property type="entry name" value="DNA-BINDING TRANSCRIPTIONAL ACTIVATOR DEVR_DOSR"/>
    <property type="match status" value="1"/>
</dbReference>
<dbReference type="Pfam" id="PF00196">
    <property type="entry name" value="GerE"/>
    <property type="match status" value="1"/>
</dbReference>
<keyword evidence="1" id="KW-0805">Transcription regulation</keyword>
<evidence type="ECO:0000256" key="1">
    <source>
        <dbReference type="ARBA" id="ARBA00023015"/>
    </source>
</evidence>
<dbReference type="InterPro" id="IPR011990">
    <property type="entry name" value="TPR-like_helical_dom_sf"/>
</dbReference>
<dbReference type="InterPro" id="IPR016032">
    <property type="entry name" value="Sig_transdc_resp-reg_C-effctor"/>
</dbReference>
<dbReference type="GO" id="GO:0006355">
    <property type="term" value="P:regulation of DNA-templated transcription"/>
    <property type="evidence" value="ECO:0007669"/>
    <property type="project" value="InterPro"/>
</dbReference>
<name>A0A543HHZ6_9MICO</name>
<keyword evidence="3" id="KW-0804">Transcription</keyword>
<dbReference type="SUPFAM" id="SSF46894">
    <property type="entry name" value="C-terminal effector domain of the bipartite response regulators"/>
    <property type="match status" value="1"/>
</dbReference>
<evidence type="ECO:0000256" key="3">
    <source>
        <dbReference type="ARBA" id="ARBA00023163"/>
    </source>
</evidence>
<organism evidence="5 6">
    <name type="scientific">Humibacillus xanthopallidus</name>
    <dbReference type="NCBI Taxonomy" id="412689"/>
    <lineage>
        <taxon>Bacteria</taxon>
        <taxon>Bacillati</taxon>
        <taxon>Actinomycetota</taxon>
        <taxon>Actinomycetes</taxon>
        <taxon>Micrococcales</taxon>
        <taxon>Intrasporangiaceae</taxon>
        <taxon>Humibacillus</taxon>
    </lineage>
</organism>
<dbReference type="SMART" id="SM00421">
    <property type="entry name" value="HTH_LUXR"/>
    <property type="match status" value="1"/>
</dbReference>
<evidence type="ECO:0000313" key="5">
    <source>
        <dbReference type="EMBL" id="TQM57955.1"/>
    </source>
</evidence>
<sequence length="871" mass="95159">MQRPRGGRFSPSPLTGQVVRRRRLFDRLAARSAVLVLGPAGYGKSVLLASWLAEARPEGAVVWLTLDPSDRDPGRLAADLLTAMRTPGAGHLATLLERLEDPPLFADHLAFVDTLQQTLVDEEVALTLVLDDLHHLVGSPRALELVDHFMAWAPPSCRVLLASRSMPQLRLQKLRLDGRLELVGHSDLAFTREETAVAVGLWGLGLGPDAVAELHTLTQGWPAATRLAVLAVRAGARTDLHDVRRDDALAEYLTTEVLGSLDPDLREFVLDATIDELVCPSLLDAVRSSTDSAALLERCAQDGLFLNRESGAGDEPWFRWHGLFASNLRLPRLARPHSAQAAERRAALWWRSVDPDVAVSHALAARDDELAGEIAASVWLDLVLAGQSDTARRLAAAVPDDVTDAAELHLATAFVTAEEGAVDVARLELERARELSHRLPPSARTQFEMRATVIELFVVRDRVALTESLARGHRLVVESEAGSVSLDRATMALLKLYVGMSEARLLDRPLEAVRLLRQAHLTANESGYTALGLMAQAETCIPSIATGRLDDAQALARDVLAQANAKGWGDLPGIAMASGYLGWLALWKGEPRRAIALLDRCEATLLPHDWAMLGLVTTVLAQACLSAGDVEGAERAAERGRELATHDRMPPWWPSLVLALDAMVLMERGHVEEARVMAQHPADGPEFHLATCFRGCVLLRSGRPQETLDVLDTIPAERMFPHVSGVVDTLRAQALAEFGDRQLAHEALERALDTSQRYGFLEPFRLVGDVLTPLLTEHSSTGTRHGDLVLRVLAHLSSNLPTSVNDWGETLTERERTILHYLATDMSPSEIATAEFISVNTVKTHLAHVYRKLDVANRRAAVRHATQLGLI</sequence>